<evidence type="ECO:0000313" key="1">
    <source>
        <dbReference type="EMBL" id="OAA63372.1"/>
    </source>
</evidence>
<comment type="caution">
    <text evidence="1">The sequence shown here is derived from an EMBL/GenBank/DDBJ whole genome shotgun (WGS) entry which is preliminary data.</text>
</comment>
<dbReference type="InterPro" id="IPR011009">
    <property type="entry name" value="Kinase-like_dom_sf"/>
</dbReference>
<dbReference type="GO" id="GO:0016301">
    <property type="term" value="F:kinase activity"/>
    <property type="evidence" value="ECO:0007669"/>
    <property type="project" value="UniProtKB-KW"/>
</dbReference>
<keyword evidence="1" id="KW-0418">Kinase</keyword>
<name>A0A162J3R9_9HYPO</name>
<evidence type="ECO:0000313" key="2">
    <source>
        <dbReference type="Proteomes" id="UP000076874"/>
    </source>
</evidence>
<protein>
    <submittedName>
        <fullName evidence="1">Protein kinase-like domain protein</fullName>
    </submittedName>
</protein>
<dbReference type="Proteomes" id="UP000076874">
    <property type="component" value="Unassembled WGS sequence"/>
</dbReference>
<accession>A0A162J3R9</accession>
<reference evidence="1 2" key="1">
    <citation type="journal article" date="2016" name="Genome Biol. Evol.">
        <title>Divergent and convergent evolution of fungal pathogenicity.</title>
        <authorList>
            <person name="Shang Y."/>
            <person name="Xiao G."/>
            <person name="Zheng P."/>
            <person name="Cen K."/>
            <person name="Zhan S."/>
            <person name="Wang C."/>
        </authorList>
    </citation>
    <scope>NUCLEOTIDE SEQUENCE [LARGE SCALE GENOMIC DNA]</scope>
    <source>
        <strain evidence="1 2">RCEF 264</strain>
    </source>
</reference>
<dbReference type="AlphaFoldDB" id="A0A162J3R9"/>
<sequence>MDEDVDYEYPRLLQIRVGHGRLNAIADLIDPFYPHVLKLVFRRSGWQRFVHTYISFAPAWIQHLVRKWWPQYTLPSCVVLKKLQKAEYTKTFEHEQAMYKKLEPAQGHLIPHFYGEAQCDGVRALLISYLPWPVVMKQPEPRLTVDEFKRRIEVATDEIAQYGVMYDDPKLSNVVMASGDRFMFIDLECVYEPDPGTEAMCRGHAVAAFVENYEYHLDNLKKQGNEPWF</sequence>
<dbReference type="SUPFAM" id="SSF56112">
    <property type="entry name" value="Protein kinase-like (PK-like)"/>
    <property type="match status" value="1"/>
</dbReference>
<proteinExistence type="predicted"/>
<dbReference type="OrthoDB" id="4847384at2759"/>
<keyword evidence="2" id="KW-1185">Reference proteome</keyword>
<gene>
    <name evidence="1" type="ORF">SPI_03535</name>
</gene>
<keyword evidence="1" id="KW-0808">Transferase</keyword>
<organism evidence="1 2">
    <name type="scientific">Niveomyces insectorum RCEF 264</name>
    <dbReference type="NCBI Taxonomy" id="1081102"/>
    <lineage>
        <taxon>Eukaryota</taxon>
        <taxon>Fungi</taxon>
        <taxon>Dikarya</taxon>
        <taxon>Ascomycota</taxon>
        <taxon>Pezizomycotina</taxon>
        <taxon>Sordariomycetes</taxon>
        <taxon>Hypocreomycetidae</taxon>
        <taxon>Hypocreales</taxon>
        <taxon>Cordycipitaceae</taxon>
        <taxon>Niveomyces</taxon>
    </lineage>
</organism>
<dbReference type="EMBL" id="AZHD01000005">
    <property type="protein sequence ID" value="OAA63372.1"/>
    <property type="molecule type" value="Genomic_DNA"/>
</dbReference>